<evidence type="ECO:0000313" key="3">
    <source>
        <dbReference type="Proteomes" id="UP000812277"/>
    </source>
</evidence>
<dbReference type="EMBL" id="JAHZIJ010000013">
    <property type="protein sequence ID" value="MBW7476499.1"/>
    <property type="molecule type" value="Genomic_DNA"/>
</dbReference>
<name>A0ABS7D9N0_9BACL</name>
<comment type="similarity">
    <text evidence="1">Belongs to the DegT/DnrJ/EryC1 family.</text>
</comment>
<dbReference type="Gene3D" id="3.90.1150.10">
    <property type="entry name" value="Aspartate Aminotransferase, domain 1"/>
    <property type="match status" value="1"/>
</dbReference>
<gene>
    <name evidence="2" type="ORF">K0T92_17330</name>
</gene>
<dbReference type="PIRSF" id="PIRSF000390">
    <property type="entry name" value="PLP_StrS"/>
    <property type="match status" value="1"/>
</dbReference>
<evidence type="ECO:0000313" key="2">
    <source>
        <dbReference type="EMBL" id="MBW7476499.1"/>
    </source>
</evidence>
<dbReference type="RefSeq" id="WP_219873736.1">
    <property type="nucleotide sequence ID" value="NZ_JAHZIJ010000013.1"/>
</dbReference>
<dbReference type="Gene3D" id="3.40.640.10">
    <property type="entry name" value="Type I PLP-dependent aspartate aminotransferase-like (Major domain)"/>
    <property type="match status" value="1"/>
</dbReference>
<proteinExistence type="inferred from homology"/>
<dbReference type="PANTHER" id="PTHR30244:SF34">
    <property type="entry name" value="DTDP-4-AMINO-4,6-DIDEOXYGALACTOSE TRANSAMINASE"/>
    <property type="match status" value="1"/>
</dbReference>
<dbReference type="InterPro" id="IPR015422">
    <property type="entry name" value="PyrdxlP-dep_Trfase_small"/>
</dbReference>
<dbReference type="Pfam" id="PF01041">
    <property type="entry name" value="DegT_DnrJ_EryC1"/>
    <property type="match status" value="1"/>
</dbReference>
<keyword evidence="1" id="KW-0663">Pyridoxal phosphate</keyword>
<dbReference type="PANTHER" id="PTHR30244">
    <property type="entry name" value="TRANSAMINASE"/>
    <property type="match status" value="1"/>
</dbReference>
<dbReference type="GO" id="GO:0008483">
    <property type="term" value="F:transaminase activity"/>
    <property type="evidence" value="ECO:0007669"/>
    <property type="project" value="UniProtKB-KW"/>
</dbReference>
<evidence type="ECO:0000256" key="1">
    <source>
        <dbReference type="RuleBase" id="RU004508"/>
    </source>
</evidence>
<organism evidence="2 3">
    <name type="scientific">Paenibacillus oenotherae</name>
    <dbReference type="NCBI Taxonomy" id="1435645"/>
    <lineage>
        <taxon>Bacteria</taxon>
        <taxon>Bacillati</taxon>
        <taxon>Bacillota</taxon>
        <taxon>Bacilli</taxon>
        <taxon>Bacillales</taxon>
        <taxon>Paenibacillaceae</taxon>
        <taxon>Paenibacillus</taxon>
    </lineage>
</organism>
<comment type="caution">
    <text evidence="2">The sequence shown here is derived from an EMBL/GenBank/DDBJ whole genome shotgun (WGS) entry which is preliminary data.</text>
</comment>
<dbReference type="Proteomes" id="UP000812277">
    <property type="component" value="Unassembled WGS sequence"/>
</dbReference>
<keyword evidence="2" id="KW-0808">Transferase</keyword>
<sequence length="390" mass="42815">MTDLSREIPAWPLVGPEEQELVAEVTASGNWWRFSGGKVLELEKKFAEKHGTAYALTNSSGTNAIEVALMALQIKPGDEVIVPAFTFISTATPVMLLGGIPVPVDVDPVTFCVDPERIREAITARTAGIIPVHMAGHVCDMDAIREIAKEHSLFIIEDACHAHGAEWNGQRAGSIGDAGVFSFQALKLMTAGEGGMITTNSEKLYNDAFLFHHVGRPLGDRSYQHLVLGSNYRLSEFQGAALIPQVDRLDGQNALRERNAALLDAELSEIEGIITQGRDPRCNIHTHYMYMFYYDAAAFGGVTRDEFVERLNGVGIPAYKAYAVIQGTKVYKEFIESHSEVYAQFDLSCPISHKIAGEVIWIHHKALLASAETVRGIAGFISQQQQHVHI</sequence>
<keyword evidence="2" id="KW-0032">Aminotransferase</keyword>
<reference evidence="2 3" key="1">
    <citation type="submission" date="2021-07" db="EMBL/GenBank/DDBJ databases">
        <title>Paenibacillus radiodurans sp. nov., isolated from the southeastern edge of Tengger Desert.</title>
        <authorList>
            <person name="Zhang G."/>
        </authorList>
    </citation>
    <scope>NUCLEOTIDE SEQUENCE [LARGE SCALE GENOMIC DNA]</scope>
    <source>
        <strain evidence="2 3">DT7-4</strain>
    </source>
</reference>
<protein>
    <submittedName>
        <fullName evidence="2">DegT/DnrJ/EryC1/StrS family aminotransferase</fullName>
    </submittedName>
</protein>
<dbReference type="CDD" id="cd00616">
    <property type="entry name" value="AHBA_syn"/>
    <property type="match status" value="1"/>
</dbReference>
<dbReference type="InterPro" id="IPR000653">
    <property type="entry name" value="DegT/StrS_aminotransferase"/>
</dbReference>
<dbReference type="InterPro" id="IPR015421">
    <property type="entry name" value="PyrdxlP-dep_Trfase_major"/>
</dbReference>
<accession>A0ABS7D9N0</accession>
<dbReference type="InterPro" id="IPR015424">
    <property type="entry name" value="PyrdxlP-dep_Trfase"/>
</dbReference>
<dbReference type="SUPFAM" id="SSF53383">
    <property type="entry name" value="PLP-dependent transferases"/>
    <property type="match status" value="1"/>
</dbReference>
<keyword evidence="3" id="KW-1185">Reference proteome</keyword>